<protein>
    <recommendedName>
        <fullName evidence="6">NACHT domain-containing protein</fullName>
    </recommendedName>
</protein>
<gene>
    <name evidence="4" type="ORF">G7Y89_g4262</name>
</gene>
<keyword evidence="5" id="KW-1185">Reference proteome</keyword>
<evidence type="ECO:0008006" key="6">
    <source>
        <dbReference type="Google" id="ProtNLM"/>
    </source>
</evidence>
<proteinExistence type="predicted"/>
<comment type="caution">
    <text evidence="4">The sequence shown here is derived from an EMBL/GenBank/DDBJ whole genome shotgun (WGS) entry which is preliminary data.</text>
</comment>
<dbReference type="SUPFAM" id="SSF52540">
    <property type="entry name" value="P-loop containing nucleoside triphosphate hydrolases"/>
    <property type="match status" value="1"/>
</dbReference>
<feature type="domain" description="Nephrocystin 3-like N-terminal" evidence="2">
    <location>
        <begin position="210"/>
        <end position="399"/>
    </location>
</feature>
<dbReference type="InterPro" id="IPR056884">
    <property type="entry name" value="NPHP3-like_N"/>
</dbReference>
<dbReference type="InterPro" id="IPR056693">
    <property type="entry name" value="DUF7791"/>
</dbReference>
<feature type="domain" description="DUF7791" evidence="3">
    <location>
        <begin position="510"/>
        <end position="666"/>
    </location>
</feature>
<evidence type="ECO:0000313" key="5">
    <source>
        <dbReference type="Proteomes" id="UP000566819"/>
    </source>
</evidence>
<evidence type="ECO:0000256" key="1">
    <source>
        <dbReference type="ARBA" id="ARBA00022737"/>
    </source>
</evidence>
<accession>A0A8H4RRY5</accession>
<dbReference type="Gene3D" id="3.40.50.300">
    <property type="entry name" value="P-loop containing nucleotide triphosphate hydrolases"/>
    <property type="match status" value="1"/>
</dbReference>
<dbReference type="PANTHER" id="PTHR10039:SF5">
    <property type="entry name" value="NACHT DOMAIN-CONTAINING PROTEIN"/>
    <property type="match status" value="1"/>
</dbReference>
<evidence type="ECO:0000259" key="3">
    <source>
        <dbReference type="Pfam" id="PF25053"/>
    </source>
</evidence>
<dbReference type="Proteomes" id="UP000566819">
    <property type="component" value="Unassembled WGS sequence"/>
</dbReference>
<sequence length="1019" mass="116708">MDPLTALSLAGNAIQLVQFGTQIVSKCQEIYKSTSGVIIENWDIEAVSHDFQHLSSRLKLSLRGRQPGCLTEDEHALYAVCEQCIAINDELVTYLNKLKVQGQGHRRWKSFQRALKSVWSKKELDVLTKRLSAYRSQMDLHLLLSLKMHQSIDSLQQDTRFNNLESTIKELISTIFKTCIHQVESSLLYSLRFPGMTERHEDIPDPHWNTFQWIFNDLKAGRSWPSFTDWLISGNGLYWVQGKPASGKSTLMRHIYDSADTWSLLNQWSNGHPFVKAGFFFWNSGTVDQRSQKGLLRSLLYQTLEANRELIPLVLPSQWQREYLASARLPQSGETPARTWALRDLIEAFKLLTEEKMPSTKMCFFIDGLDEYNGDHAEMAQLFRDIAQSPNIKICISSRSLVVFEDEFEGCPSLRLQDLTHGNITNYVNDRFSKNRKWAKLVHQDPLAAQNLVREIVDAADGVFLWVRLVVTSLLNGIGNRDETSDLQKRLRLLPSDLEKLYLYMLTNIDPEFYLDQASRIFQIFRKDREDTEILAMSDLARNLQPGPLTVSKLSLAYDDDLQQFARQGQISLRLGDIFSRSQRMSYLLRTRCAGLLELSETLGEKESHDSVATFNSKRVLYMHRTVRDFLEKPEIWGRILRRTTGTDFQPRERLLNSCIICLKIQVNNSVANHRRVLGKDMWANIFHAMLYAYLEDLDRGEPCEPALDELNRVAGAGQICRRPRGHWCDSCPLQFISPVLLMARRDNWFSLAVQFGLHSYLKCKARQDPEGLNKKDGFDLLEYGLLPTPSGIQCSTRIPIIVLLLECKTPRDKIEKSRTTWEIAFYYAQESLNKGNDVEEWLEILILFVQHGLFNKEWEICNLTGVSVWDFIDDVILRSTSAKAQTLRGLLTDPSAAGDVSVDIEEAKSLSPRNTEWLIQSGPESEPTACGSGSDLRTATTHQPLVSSSAYPTTAATYQSSTFSSAYQQPPLQQLVTTPTSGWVKDENGSYRFWNVERWVWDYEHTEKDERKSKGKGK</sequence>
<dbReference type="InterPro" id="IPR027417">
    <property type="entry name" value="P-loop_NTPase"/>
</dbReference>
<dbReference type="AlphaFoldDB" id="A0A8H4RRY5"/>
<dbReference type="PANTHER" id="PTHR10039">
    <property type="entry name" value="AMELOGENIN"/>
    <property type="match status" value="1"/>
</dbReference>
<organism evidence="4 5">
    <name type="scientific">Cudoniella acicularis</name>
    <dbReference type="NCBI Taxonomy" id="354080"/>
    <lineage>
        <taxon>Eukaryota</taxon>
        <taxon>Fungi</taxon>
        <taxon>Dikarya</taxon>
        <taxon>Ascomycota</taxon>
        <taxon>Pezizomycotina</taxon>
        <taxon>Leotiomycetes</taxon>
        <taxon>Helotiales</taxon>
        <taxon>Tricladiaceae</taxon>
        <taxon>Cudoniella</taxon>
    </lineage>
</organism>
<reference evidence="4 5" key="1">
    <citation type="submission" date="2020-03" db="EMBL/GenBank/DDBJ databases">
        <title>Draft Genome Sequence of Cudoniella acicularis.</title>
        <authorList>
            <person name="Buettner E."/>
            <person name="Kellner H."/>
        </authorList>
    </citation>
    <scope>NUCLEOTIDE SEQUENCE [LARGE SCALE GENOMIC DNA]</scope>
    <source>
        <strain evidence="4 5">DSM 108380</strain>
    </source>
</reference>
<dbReference type="Pfam" id="PF24883">
    <property type="entry name" value="NPHP3_N"/>
    <property type="match status" value="1"/>
</dbReference>
<dbReference type="EMBL" id="JAAMPI010000227">
    <property type="protein sequence ID" value="KAF4633849.1"/>
    <property type="molecule type" value="Genomic_DNA"/>
</dbReference>
<dbReference type="OrthoDB" id="443402at2759"/>
<keyword evidence="1" id="KW-0677">Repeat</keyword>
<evidence type="ECO:0000313" key="4">
    <source>
        <dbReference type="EMBL" id="KAF4633849.1"/>
    </source>
</evidence>
<dbReference type="Pfam" id="PF25053">
    <property type="entry name" value="DUF7791"/>
    <property type="match status" value="1"/>
</dbReference>
<evidence type="ECO:0000259" key="2">
    <source>
        <dbReference type="Pfam" id="PF24883"/>
    </source>
</evidence>
<name>A0A8H4RRY5_9HELO</name>